<dbReference type="GO" id="GO:0020037">
    <property type="term" value="F:heme binding"/>
    <property type="evidence" value="ECO:0007669"/>
    <property type="project" value="InterPro"/>
</dbReference>
<reference evidence="13 14" key="1">
    <citation type="journal article" date="2006" name="Science">
        <title>The genome of black cottonwood, Populus trichocarpa (Torr. &amp; Gray).</title>
        <authorList>
            <person name="Tuskan G.A."/>
            <person name="Difazio S."/>
            <person name="Jansson S."/>
            <person name="Bohlmann J."/>
            <person name="Grigoriev I."/>
            <person name="Hellsten U."/>
            <person name="Putnam N."/>
            <person name="Ralph S."/>
            <person name="Rombauts S."/>
            <person name="Salamov A."/>
            <person name="Schein J."/>
            <person name="Sterck L."/>
            <person name="Aerts A."/>
            <person name="Bhalerao R.R."/>
            <person name="Bhalerao R.P."/>
            <person name="Blaudez D."/>
            <person name="Boerjan W."/>
            <person name="Brun A."/>
            <person name="Brunner A."/>
            <person name="Busov V."/>
            <person name="Campbell M."/>
            <person name="Carlson J."/>
            <person name="Chalot M."/>
            <person name="Chapman J."/>
            <person name="Chen G.L."/>
            <person name="Cooper D."/>
            <person name="Coutinho P.M."/>
            <person name="Couturier J."/>
            <person name="Covert S."/>
            <person name="Cronk Q."/>
            <person name="Cunningham R."/>
            <person name="Davis J."/>
            <person name="Degroeve S."/>
            <person name="Dejardin A."/>
            <person name="Depamphilis C."/>
            <person name="Detter J."/>
            <person name="Dirks B."/>
            <person name="Dubchak I."/>
            <person name="Duplessis S."/>
            <person name="Ehlting J."/>
            <person name="Ellis B."/>
            <person name="Gendler K."/>
            <person name="Goodstein D."/>
            <person name="Gribskov M."/>
            <person name="Grimwood J."/>
            <person name="Groover A."/>
            <person name="Gunter L."/>
            <person name="Hamberger B."/>
            <person name="Heinze B."/>
            <person name="Helariutta Y."/>
            <person name="Henrissat B."/>
            <person name="Holligan D."/>
            <person name="Holt R."/>
            <person name="Huang W."/>
            <person name="Islam-Faridi N."/>
            <person name="Jones S."/>
            <person name="Jones-Rhoades M."/>
            <person name="Jorgensen R."/>
            <person name="Joshi C."/>
            <person name="Kangasjarvi J."/>
            <person name="Karlsson J."/>
            <person name="Kelleher C."/>
            <person name="Kirkpatrick R."/>
            <person name="Kirst M."/>
            <person name="Kohler A."/>
            <person name="Kalluri U."/>
            <person name="Larimer F."/>
            <person name="Leebens-Mack J."/>
            <person name="Leple J.C."/>
            <person name="Locascio P."/>
            <person name="Lou Y."/>
            <person name="Lucas S."/>
            <person name="Martin F."/>
            <person name="Montanini B."/>
            <person name="Napoli C."/>
            <person name="Nelson D.R."/>
            <person name="Nelson C."/>
            <person name="Nieminen K."/>
            <person name="Nilsson O."/>
            <person name="Pereda V."/>
            <person name="Peter G."/>
            <person name="Philippe R."/>
            <person name="Pilate G."/>
            <person name="Poliakov A."/>
            <person name="Razumovskaya J."/>
            <person name="Richardson P."/>
            <person name="Rinaldi C."/>
            <person name="Ritland K."/>
            <person name="Rouze P."/>
            <person name="Ryaboy D."/>
            <person name="Schmutz J."/>
            <person name="Schrader J."/>
            <person name="Segerman B."/>
            <person name="Shin H."/>
            <person name="Siddiqui A."/>
            <person name="Sterky F."/>
            <person name="Terry A."/>
            <person name="Tsai C.J."/>
            <person name="Uberbacher E."/>
            <person name="Unneberg P."/>
            <person name="Vahala J."/>
            <person name="Wall K."/>
            <person name="Wessler S."/>
            <person name="Yang G."/>
            <person name="Yin T."/>
            <person name="Douglas C."/>
            <person name="Marra M."/>
            <person name="Sandberg G."/>
            <person name="Van de Peer Y."/>
            <person name="Rokhsar D."/>
        </authorList>
    </citation>
    <scope>NUCLEOTIDE SEQUENCE [LARGE SCALE GENOMIC DNA]</scope>
    <source>
        <strain evidence="14">cv. Nisqually</strain>
    </source>
</reference>
<evidence type="ECO:0000256" key="9">
    <source>
        <dbReference type="ARBA" id="ARBA00023033"/>
    </source>
</evidence>
<dbReference type="GO" id="GO:0004497">
    <property type="term" value="F:monooxygenase activity"/>
    <property type="evidence" value="ECO:0007669"/>
    <property type="project" value="UniProtKB-KW"/>
</dbReference>
<comment type="similarity">
    <text evidence="2">Belongs to the cytochrome P450 family.</text>
</comment>
<dbReference type="GO" id="GO:0016705">
    <property type="term" value="F:oxidoreductase activity, acting on paired donors, with incorporation or reduction of molecular oxygen"/>
    <property type="evidence" value="ECO:0007669"/>
    <property type="project" value="InterPro"/>
</dbReference>
<evidence type="ECO:0000256" key="7">
    <source>
        <dbReference type="ARBA" id="ARBA00023002"/>
    </source>
</evidence>
<dbReference type="Proteomes" id="UP000006729">
    <property type="component" value="Chromosome 2"/>
</dbReference>
<evidence type="ECO:0000256" key="8">
    <source>
        <dbReference type="ARBA" id="ARBA00023004"/>
    </source>
</evidence>
<dbReference type="Gene3D" id="1.10.630.10">
    <property type="entry name" value="Cytochrome P450"/>
    <property type="match status" value="1"/>
</dbReference>
<sequence length="511" mass="58733">MRGRSRAIPESRVYLFIHGWITERSPPSLNSTAFSLTRTDLTMQILFLLLVSLLLACILKFIHSVMWVPWRIQVHFRRQGINGPSYRLLLGNAPEFGRLFSEARSKPMPFNHDVVPRVAPFYHEWSRKYGKTFLYWFGTKPTLAISDPDMIKEVLMNTGDGSFEKARNNPLAKLLFGQGLIGLNGDEWAHHRRIANQAFMIERVKDLSADVISKTAFGSNYEEGRRVFGLQEQQKYLAFQALGNAYIPGFRFLPTKKNRERWRIEKETREAIKNLIKTNNRVTENSKNLLCLLMSSYKNGDGREETLGVEDVVDECKTFYFAGKETTADLVTWALLLLALHQEWQDKAREEVFSVYGRKELPVAEKLNDLKIVNLILNETLRLYPPVLMLMRQTSRKVRLGAIDIPADTQLYLPLPAVQHDTEIWGEDANEFNPLRFNKSRKHLASFFPFALGPRICVGQSLAIMEAKIALTMIIRQYSLAVSPTYTHAPNLFISMQPQYGAQILFRKISN</sequence>
<evidence type="ECO:0000256" key="6">
    <source>
        <dbReference type="ARBA" id="ARBA00022989"/>
    </source>
</evidence>
<dbReference type="PANTHER" id="PTHR24282">
    <property type="entry name" value="CYTOCHROME P450 FAMILY MEMBER"/>
    <property type="match status" value="1"/>
</dbReference>
<keyword evidence="10 12" id="KW-0472">Membrane</keyword>
<feature type="binding site" description="axial binding residue" evidence="11">
    <location>
        <position position="457"/>
    </location>
    <ligand>
        <name>heme</name>
        <dbReference type="ChEBI" id="CHEBI:30413"/>
    </ligand>
    <ligandPart>
        <name>Fe</name>
        <dbReference type="ChEBI" id="CHEBI:18248"/>
    </ligandPart>
</feature>
<gene>
    <name evidence="13" type="ORF">POPTR_002G134500</name>
</gene>
<comment type="cofactor">
    <cofactor evidence="11">
        <name>heme</name>
        <dbReference type="ChEBI" id="CHEBI:30413"/>
    </cofactor>
</comment>
<dbReference type="InterPro" id="IPR001128">
    <property type="entry name" value="Cyt_P450"/>
</dbReference>
<proteinExistence type="inferred from homology"/>
<dbReference type="InterPro" id="IPR050665">
    <property type="entry name" value="Cytochrome_P450_Monooxygen"/>
</dbReference>
<dbReference type="InterPro" id="IPR036396">
    <property type="entry name" value="Cyt_P450_sf"/>
</dbReference>
<evidence type="ECO:0000256" key="4">
    <source>
        <dbReference type="ARBA" id="ARBA00022692"/>
    </source>
</evidence>
<dbReference type="PRINTS" id="PR00463">
    <property type="entry name" value="EP450I"/>
</dbReference>
<evidence type="ECO:0000256" key="5">
    <source>
        <dbReference type="ARBA" id="ARBA00022723"/>
    </source>
</evidence>
<dbReference type="InterPro" id="IPR002401">
    <property type="entry name" value="Cyt_P450_E_grp-I"/>
</dbReference>
<dbReference type="PRINTS" id="PR00385">
    <property type="entry name" value="P450"/>
</dbReference>
<name>A0A3N7EKS9_POPTR</name>
<dbReference type="GO" id="GO:0016020">
    <property type="term" value="C:membrane"/>
    <property type="evidence" value="ECO:0007669"/>
    <property type="project" value="UniProtKB-SubCell"/>
</dbReference>
<dbReference type="PANTHER" id="PTHR24282:SF211">
    <property type="entry name" value="CYTOCHROME P450-RELATED"/>
    <property type="match status" value="1"/>
</dbReference>
<dbReference type="EMBL" id="CM009291">
    <property type="protein sequence ID" value="RQO86929.1"/>
    <property type="molecule type" value="Genomic_DNA"/>
</dbReference>
<protein>
    <recommendedName>
        <fullName evidence="15">Cytochrome P450</fullName>
    </recommendedName>
</protein>
<keyword evidence="14" id="KW-1185">Reference proteome</keyword>
<keyword evidence="4 12" id="KW-0812">Transmembrane</keyword>
<dbReference type="GO" id="GO:0005506">
    <property type="term" value="F:iron ion binding"/>
    <property type="evidence" value="ECO:0007669"/>
    <property type="project" value="InterPro"/>
</dbReference>
<keyword evidence="3 11" id="KW-0349">Heme</keyword>
<evidence type="ECO:0000256" key="1">
    <source>
        <dbReference type="ARBA" id="ARBA00004167"/>
    </source>
</evidence>
<keyword evidence="8 11" id="KW-0408">Iron</keyword>
<evidence type="ECO:0000256" key="10">
    <source>
        <dbReference type="ARBA" id="ARBA00023136"/>
    </source>
</evidence>
<comment type="subcellular location">
    <subcellularLocation>
        <location evidence="1">Membrane</location>
        <topology evidence="1">Single-pass membrane protein</topology>
    </subcellularLocation>
</comment>
<accession>A0A3N7EKS9</accession>
<dbReference type="SUPFAM" id="SSF48264">
    <property type="entry name" value="Cytochrome P450"/>
    <property type="match status" value="1"/>
</dbReference>
<keyword evidence="6 12" id="KW-1133">Transmembrane helix</keyword>
<evidence type="ECO:0000313" key="13">
    <source>
        <dbReference type="EMBL" id="RQO86929.1"/>
    </source>
</evidence>
<organism evidence="13 14">
    <name type="scientific">Populus trichocarpa</name>
    <name type="common">Western balsam poplar</name>
    <name type="synonym">Populus balsamifera subsp. trichocarpa</name>
    <dbReference type="NCBI Taxonomy" id="3694"/>
    <lineage>
        <taxon>Eukaryota</taxon>
        <taxon>Viridiplantae</taxon>
        <taxon>Streptophyta</taxon>
        <taxon>Embryophyta</taxon>
        <taxon>Tracheophyta</taxon>
        <taxon>Spermatophyta</taxon>
        <taxon>Magnoliopsida</taxon>
        <taxon>eudicotyledons</taxon>
        <taxon>Gunneridae</taxon>
        <taxon>Pentapetalae</taxon>
        <taxon>rosids</taxon>
        <taxon>fabids</taxon>
        <taxon>Malpighiales</taxon>
        <taxon>Salicaceae</taxon>
        <taxon>Saliceae</taxon>
        <taxon>Populus</taxon>
    </lineage>
</organism>
<evidence type="ECO:0000256" key="2">
    <source>
        <dbReference type="ARBA" id="ARBA00010617"/>
    </source>
</evidence>
<keyword evidence="5 11" id="KW-0479">Metal-binding</keyword>
<keyword evidence="9" id="KW-0503">Monooxygenase</keyword>
<dbReference type="AlphaFoldDB" id="A0A3N7EKS9"/>
<evidence type="ECO:0000256" key="12">
    <source>
        <dbReference type="SAM" id="Phobius"/>
    </source>
</evidence>
<feature type="transmembrane region" description="Helical" evidence="12">
    <location>
        <begin position="45"/>
        <end position="70"/>
    </location>
</feature>
<dbReference type="Pfam" id="PF00067">
    <property type="entry name" value="p450"/>
    <property type="match status" value="2"/>
</dbReference>
<evidence type="ECO:0008006" key="15">
    <source>
        <dbReference type="Google" id="ProtNLM"/>
    </source>
</evidence>
<evidence type="ECO:0000313" key="14">
    <source>
        <dbReference type="Proteomes" id="UP000006729"/>
    </source>
</evidence>
<evidence type="ECO:0000256" key="11">
    <source>
        <dbReference type="PIRSR" id="PIRSR602401-1"/>
    </source>
</evidence>
<evidence type="ECO:0000256" key="3">
    <source>
        <dbReference type="ARBA" id="ARBA00022617"/>
    </source>
</evidence>
<keyword evidence="7" id="KW-0560">Oxidoreductase</keyword>